<accession>A0A0D0DNQ7</accession>
<sequence length="58" mass="6449">MFIFPLSPRVLFTYPSYRTLSSTGCRVGPWLELHVIFMVTNGNGKAAENLPQGNVGYT</sequence>
<evidence type="ECO:0000313" key="1">
    <source>
        <dbReference type="EMBL" id="KIK93508.1"/>
    </source>
</evidence>
<name>A0A0D0DNQ7_9AGAM</name>
<gene>
    <name evidence="1" type="ORF">PAXRUDRAFT_510400</name>
</gene>
<dbReference type="HOGENOM" id="CLU_2979758_0_0_1"/>
<proteinExistence type="predicted"/>
<protein>
    <submittedName>
        <fullName evidence="1">Uncharacterized protein</fullName>
    </submittedName>
</protein>
<dbReference type="InParanoid" id="A0A0D0DNQ7"/>
<keyword evidence="2" id="KW-1185">Reference proteome</keyword>
<organism evidence="1 2">
    <name type="scientific">Paxillus rubicundulus Ve08.2h10</name>
    <dbReference type="NCBI Taxonomy" id="930991"/>
    <lineage>
        <taxon>Eukaryota</taxon>
        <taxon>Fungi</taxon>
        <taxon>Dikarya</taxon>
        <taxon>Basidiomycota</taxon>
        <taxon>Agaricomycotina</taxon>
        <taxon>Agaricomycetes</taxon>
        <taxon>Agaricomycetidae</taxon>
        <taxon>Boletales</taxon>
        <taxon>Paxilineae</taxon>
        <taxon>Paxillaceae</taxon>
        <taxon>Paxillus</taxon>
    </lineage>
</organism>
<evidence type="ECO:0000313" key="2">
    <source>
        <dbReference type="Proteomes" id="UP000054538"/>
    </source>
</evidence>
<dbReference type="Proteomes" id="UP000054538">
    <property type="component" value="Unassembled WGS sequence"/>
</dbReference>
<dbReference type="EMBL" id="KN825179">
    <property type="protein sequence ID" value="KIK93508.1"/>
    <property type="molecule type" value="Genomic_DNA"/>
</dbReference>
<reference evidence="2" key="2">
    <citation type="submission" date="2015-01" db="EMBL/GenBank/DDBJ databases">
        <title>Evolutionary Origins and Diversification of the Mycorrhizal Mutualists.</title>
        <authorList>
            <consortium name="DOE Joint Genome Institute"/>
            <consortium name="Mycorrhizal Genomics Consortium"/>
            <person name="Kohler A."/>
            <person name="Kuo A."/>
            <person name="Nagy L.G."/>
            <person name="Floudas D."/>
            <person name="Copeland A."/>
            <person name="Barry K.W."/>
            <person name="Cichocki N."/>
            <person name="Veneault-Fourrey C."/>
            <person name="LaButti K."/>
            <person name="Lindquist E.A."/>
            <person name="Lipzen A."/>
            <person name="Lundell T."/>
            <person name="Morin E."/>
            <person name="Murat C."/>
            <person name="Riley R."/>
            <person name="Ohm R."/>
            <person name="Sun H."/>
            <person name="Tunlid A."/>
            <person name="Henrissat B."/>
            <person name="Grigoriev I.V."/>
            <person name="Hibbett D.S."/>
            <person name="Martin F."/>
        </authorList>
    </citation>
    <scope>NUCLEOTIDE SEQUENCE [LARGE SCALE GENOMIC DNA]</scope>
    <source>
        <strain evidence="2">Ve08.2h10</strain>
    </source>
</reference>
<dbReference type="AlphaFoldDB" id="A0A0D0DNQ7"/>
<reference evidence="1 2" key="1">
    <citation type="submission" date="2014-04" db="EMBL/GenBank/DDBJ databases">
        <authorList>
            <consortium name="DOE Joint Genome Institute"/>
            <person name="Kuo A."/>
            <person name="Kohler A."/>
            <person name="Jargeat P."/>
            <person name="Nagy L.G."/>
            <person name="Floudas D."/>
            <person name="Copeland A."/>
            <person name="Barry K.W."/>
            <person name="Cichocki N."/>
            <person name="Veneault-Fourrey C."/>
            <person name="LaButti K."/>
            <person name="Lindquist E.A."/>
            <person name="Lipzen A."/>
            <person name="Lundell T."/>
            <person name="Morin E."/>
            <person name="Murat C."/>
            <person name="Sun H."/>
            <person name="Tunlid A."/>
            <person name="Henrissat B."/>
            <person name="Grigoriev I.V."/>
            <person name="Hibbett D.S."/>
            <person name="Martin F."/>
            <person name="Nordberg H.P."/>
            <person name="Cantor M.N."/>
            <person name="Hua S.X."/>
        </authorList>
    </citation>
    <scope>NUCLEOTIDE SEQUENCE [LARGE SCALE GENOMIC DNA]</scope>
    <source>
        <strain evidence="1 2">Ve08.2h10</strain>
    </source>
</reference>